<reference evidence="20 21" key="1">
    <citation type="submission" date="2019-07" db="EMBL/GenBank/DDBJ databases">
        <title>Diversity of Bacteria from Kongsfjorden, Arctic.</title>
        <authorList>
            <person name="Yu Y."/>
        </authorList>
    </citation>
    <scope>NUCLEOTIDE SEQUENCE [LARGE SCALE GENOMIC DNA]</scope>
    <source>
        <strain evidence="20 21">SM1923</strain>
    </source>
</reference>
<dbReference type="NCBIfam" id="NF003749">
    <property type="entry name" value="PRK05346.1-5"/>
    <property type="match status" value="1"/>
</dbReference>
<comment type="subunit">
    <text evidence="16 17">Composed of six subunits; NqrA, NqrB, NqrC, NqrD, NqrE and NqrF.</text>
</comment>
<dbReference type="Proteomes" id="UP000319941">
    <property type="component" value="Unassembled WGS sequence"/>
</dbReference>
<comment type="subcellular location">
    <subcellularLocation>
        <location evidence="16">Cell membrane</location>
        <topology evidence="16">Single-pass membrane protein</topology>
    </subcellularLocation>
</comment>
<keyword evidence="12 16" id="KW-0406">Ion transport</keyword>
<evidence type="ECO:0000313" key="20">
    <source>
        <dbReference type="EMBL" id="TVU73781.1"/>
    </source>
</evidence>
<dbReference type="GO" id="GO:0010181">
    <property type="term" value="F:FMN binding"/>
    <property type="evidence" value="ECO:0007669"/>
    <property type="project" value="UniProtKB-UniRule"/>
</dbReference>
<sequence>MASNNSIKKTLGVALALCIVCSVVVSTAAVVLRPQQLTNAELDRKSNILAVAELLQSGEDVGQQFRDKVTAKVVDLNTGDYVDNIDPEKYDQAKMSKDPATSRTLSGDEDLPGIKRREQYSVVYLVGDAKQPDQIIVPVRGNGLWSMMYGYLALKGDGNTVVGLSFYQQGETPGLGGEVDNPKWKAQWDGKKIYPEDSMDPEVRLKKGGVNSSSPDAQYQVDALSGATLTSNGVTNLLQFWMGENGFAKYLTQFRDVKGA</sequence>
<dbReference type="EC" id="7.2.1.1" evidence="16 17"/>
<keyword evidence="13 16" id="KW-0830">Ubiquinone</keyword>
<keyword evidence="3" id="KW-0997">Cell inner membrane</keyword>
<dbReference type="InterPro" id="IPR007329">
    <property type="entry name" value="FMN-bd"/>
</dbReference>
<dbReference type="EMBL" id="VNFH01000001">
    <property type="protein sequence ID" value="TVU73781.1"/>
    <property type="molecule type" value="Genomic_DNA"/>
</dbReference>
<evidence type="ECO:0000256" key="6">
    <source>
        <dbReference type="ARBA" id="ARBA00022643"/>
    </source>
</evidence>
<dbReference type="NCBIfam" id="TIGR01938">
    <property type="entry name" value="nqrC"/>
    <property type="match status" value="1"/>
</dbReference>
<keyword evidence="1 16" id="KW-0813">Transport</keyword>
<evidence type="ECO:0000256" key="4">
    <source>
        <dbReference type="ARBA" id="ARBA00022553"/>
    </source>
</evidence>
<dbReference type="OrthoDB" id="9786835at2"/>
<evidence type="ECO:0000256" key="18">
    <source>
        <dbReference type="SAM" id="MobiDB-lite"/>
    </source>
</evidence>
<evidence type="ECO:0000256" key="11">
    <source>
        <dbReference type="ARBA" id="ARBA00023053"/>
    </source>
</evidence>
<dbReference type="RefSeq" id="WP_024950634.1">
    <property type="nucleotide sequence ID" value="NZ_CAWOWR010000001.1"/>
</dbReference>
<accession>A0A558HXD0</accession>
<feature type="region of interest" description="Disordered" evidence="18">
    <location>
        <begin position="91"/>
        <end position="111"/>
    </location>
</feature>
<dbReference type="PIRSF" id="PIRSF009437">
    <property type="entry name" value="NQR-1_subunit_C"/>
    <property type="match status" value="1"/>
</dbReference>
<keyword evidence="7 16" id="KW-0812">Transmembrane</keyword>
<dbReference type="PANTHER" id="PTHR37838:SF1">
    <property type="entry name" value="NA(+)-TRANSLOCATING NADH-QUINONE REDUCTASE SUBUNIT C"/>
    <property type="match status" value="1"/>
</dbReference>
<keyword evidence="15 16" id="KW-0739">Sodium transport</keyword>
<evidence type="ECO:0000256" key="10">
    <source>
        <dbReference type="ARBA" id="ARBA00023027"/>
    </source>
</evidence>
<name>A0A558HXD0_9GAMM</name>
<dbReference type="AlphaFoldDB" id="A0A558HXD0"/>
<keyword evidence="21" id="KW-1185">Reference proteome</keyword>
<comment type="caution">
    <text evidence="16">Lacks conserved residue(s) required for the propagation of feature annotation.</text>
</comment>
<evidence type="ECO:0000256" key="15">
    <source>
        <dbReference type="ARBA" id="ARBA00023201"/>
    </source>
</evidence>
<evidence type="ECO:0000256" key="13">
    <source>
        <dbReference type="ARBA" id="ARBA00023075"/>
    </source>
</evidence>
<keyword evidence="10 16" id="KW-0520">NAD</keyword>
<evidence type="ECO:0000256" key="2">
    <source>
        <dbReference type="ARBA" id="ARBA00022475"/>
    </source>
</evidence>
<keyword evidence="11 16" id="KW-0915">Sodium</keyword>
<proteinExistence type="inferred from homology"/>
<comment type="cofactor">
    <cofactor evidence="16 17">
        <name>FMN</name>
        <dbReference type="ChEBI" id="CHEBI:58210"/>
    </cofactor>
</comment>
<evidence type="ECO:0000256" key="9">
    <source>
        <dbReference type="ARBA" id="ARBA00022989"/>
    </source>
</evidence>
<feature type="domain" description="FMN-binding" evidence="19">
    <location>
        <begin position="143"/>
        <end position="245"/>
    </location>
</feature>
<protein>
    <recommendedName>
        <fullName evidence="16 17">Na(+)-translocating NADH-quinone reductase subunit C</fullName>
        <shortName evidence="16 17">Na(+)-NQR subunit C</shortName>
        <shortName evidence="16 17">Na(+)-translocating NQR subunit C</shortName>
        <ecNumber evidence="16 17">7.2.1.1</ecNumber>
    </recommendedName>
    <alternativeName>
        <fullName evidence="16 17">NQR complex subunit C</fullName>
    </alternativeName>
    <alternativeName>
        <fullName evidence="16 17">NQR-1 subunit C</fullName>
    </alternativeName>
</protein>
<evidence type="ECO:0000259" key="19">
    <source>
        <dbReference type="SMART" id="SM00900"/>
    </source>
</evidence>
<keyword evidence="2 16" id="KW-1003">Cell membrane</keyword>
<dbReference type="STRING" id="553385.GCA_000591415_00207"/>
<evidence type="ECO:0000256" key="5">
    <source>
        <dbReference type="ARBA" id="ARBA00022630"/>
    </source>
</evidence>
<keyword evidence="4 16" id="KW-0597">Phosphoprotein</keyword>
<dbReference type="InterPro" id="IPR010204">
    <property type="entry name" value="NqrC"/>
</dbReference>
<dbReference type="GO" id="GO:0006814">
    <property type="term" value="P:sodium ion transport"/>
    <property type="evidence" value="ECO:0007669"/>
    <property type="project" value="UniProtKB-UniRule"/>
</dbReference>
<evidence type="ECO:0000256" key="8">
    <source>
        <dbReference type="ARBA" id="ARBA00022967"/>
    </source>
</evidence>
<dbReference type="HAMAP" id="MF_00427">
    <property type="entry name" value="NqrC"/>
    <property type="match status" value="1"/>
</dbReference>
<comment type="similarity">
    <text evidence="16 17">Belongs to the NqrC family.</text>
</comment>
<evidence type="ECO:0000313" key="21">
    <source>
        <dbReference type="Proteomes" id="UP000319941"/>
    </source>
</evidence>
<evidence type="ECO:0000256" key="12">
    <source>
        <dbReference type="ARBA" id="ARBA00023065"/>
    </source>
</evidence>
<keyword evidence="6 16" id="KW-0288">FMN</keyword>
<evidence type="ECO:0000256" key="16">
    <source>
        <dbReference type="HAMAP-Rule" id="MF_00427"/>
    </source>
</evidence>
<organism evidence="20 21">
    <name type="scientific">Cobetia crustatorum</name>
    <dbReference type="NCBI Taxonomy" id="553385"/>
    <lineage>
        <taxon>Bacteria</taxon>
        <taxon>Pseudomonadati</taxon>
        <taxon>Pseudomonadota</taxon>
        <taxon>Gammaproteobacteria</taxon>
        <taxon>Oceanospirillales</taxon>
        <taxon>Halomonadaceae</taxon>
        <taxon>Cobetia</taxon>
    </lineage>
</organism>
<evidence type="ECO:0000256" key="14">
    <source>
        <dbReference type="ARBA" id="ARBA00023136"/>
    </source>
</evidence>
<keyword evidence="5 16" id="KW-0285">Flavoprotein</keyword>
<dbReference type="SMART" id="SM00900">
    <property type="entry name" value="FMN_bind"/>
    <property type="match status" value="1"/>
</dbReference>
<dbReference type="Pfam" id="PF04205">
    <property type="entry name" value="FMN_bind"/>
    <property type="match status" value="1"/>
</dbReference>
<comment type="caution">
    <text evidence="20">The sequence shown here is derived from an EMBL/GenBank/DDBJ whole genome shotgun (WGS) entry which is preliminary data.</text>
</comment>
<gene>
    <name evidence="16" type="primary">nqrC</name>
    <name evidence="20" type="ORF">FQP86_01545</name>
</gene>
<evidence type="ECO:0000256" key="17">
    <source>
        <dbReference type="PIRNR" id="PIRNR009437"/>
    </source>
</evidence>
<feature type="modified residue" description="FMN phosphoryl threonine" evidence="16">
    <location>
        <position position="228"/>
    </location>
</feature>
<evidence type="ECO:0000256" key="1">
    <source>
        <dbReference type="ARBA" id="ARBA00022448"/>
    </source>
</evidence>
<comment type="catalytic activity">
    <reaction evidence="16 17">
        <text>a ubiquinone + n Na(+)(in) + NADH + H(+) = a ubiquinol + n Na(+)(out) + NAD(+)</text>
        <dbReference type="Rhea" id="RHEA:47748"/>
        <dbReference type="Rhea" id="RHEA-COMP:9565"/>
        <dbReference type="Rhea" id="RHEA-COMP:9566"/>
        <dbReference type="ChEBI" id="CHEBI:15378"/>
        <dbReference type="ChEBI" id="CHEBI:16389"/>
        <dbReference type="ChEBI" id="CHEBI:17976"/>
        <dbReference type="ChEBI" id="CHEBI:29101"/>
        <dbReference type="ChEBI" id="CHEBI:57540"/>
        <dbReference type="ChEBI" id="CHEBI:57945"/>
        <dbReference type="EC" id="7.2.1.1"/>
    </reaction>
</comment>
<evidence type="ECO:0000256" key="7">
    <source>
        <dbReference type="ARBA" id="ARBA00022692"/>
    </source>
</evidence>
<keyword evidence="14 16" id="KW-0472">Membrane</keyword>
<comment type="function">
    <text evidence="16">NQR complex catalyzes the reduction of ubiquinone-1 to ubiquinol by two successive reactions, coupled with the transport of Na(+) ions from the cytoplasm to the periplasm. NqrA to NqrE are probably involved in the second step, the conversion of ubisemiquinone to ubiquinol.</text>
</comment>
<keyword evidence="9 16" id="KW-1133">Transmembrane helix</keyword>
<dbReference type="PANTHER" id="PTHR37838">
    <property type="entry name" value="NA(+)-TRANSLOCATING NADH-QUINONE REDUCTASE SUBUNIT C"/>
    <property type="match status" value="1"/>
</dbReference>
<dbReference type="GO" id="GO:0016655">
    <property type="term" value="F:oxidoreductase activity, acting on NAD(P)H, quinone or similar compound as acceptor"/>
    <property type="evidence" value="ECO:0007669"/>
    <property type="project" value="UniProtKB-UniRule"/>
</dbReference>
<keyword evidence="8 16" id="KW-1278">Translocase</keyword>
<evidence type="ECO:0000256" key="3">
    <source>
        <dbReference type="ARBA" id="ARBA00022519"/>
    </source>
</evidence>
<dbReference type="GO" id="GO:0005886">
    <property type="term" value="C:plasma membrane"/>
    <property type="evidence" value="ECO:0007669"/>
    <property type="project" value="UniProtKB-SubCell"/>
</dbReference>